<evidence type="ECO:0000256" key="3">
    <source>
        <dbReference type="ARBA" id="ARBA00022964"/>
    </source>
</evidence>
<dbReference type="GO" id="GO:0051213">
    <property type="term" value="F:dioxygenase activity"/>
    <property type="evidence" value="ECO:0007669"/>
    <property type="project" value="UniProtKB-KW"/>
</dbReference>
<dbReference type="InterPro" id="IPR014710">
    <property type="entry name" value="RmlC-like_jellyroll"/>
</dbReference>
<keyword evidence="2" id="KW-0479">Metal-binding</keyword>
<feature type="region of interest" description="Disordered" evidence="6">
    <location>
        <begin position="1"/>
        <end position="28"/>
    </location>
</feature>
<evidence type="ECO:0000256" key="5">
    <source>
        <dbReference type="ARBA" id="ARBA00023004"/>
    </source>
</evidence>
<keyword evidence="8" id="KW-1185">Reference proteome</keyword>
<organism evidence="7 8">
    <name type="scientific">Streptomyces macrosporus</name>
    <dbReference type="NCBI Taxonomy" id="44032"/>
    <lineage>
        <taxon>Bacteria</taxon>
        <taxon>Bacillati</taxon>
        <taxon>Actinomycetota</taxon>
        <taxon>Actinomycetes</taxon>
        <taxon>Kitasatosporales</taxon>
        <taxon>Streptomycetaceae</taxon>
        <taxon>Streptomyces</taxon>
    </lineage>
</organism>
<comment type="similarity">
    <text evidence="1">Belongs to the cysteine dioxygenase family.</text>
</comment>
<dbReference type="PANTHER" id="PTHR12918:SF1">
    <property type="entry name" value="CYSTEINE DIOXYGENASE TYPE 1"/>
    <property type="match status" value="1"/>
</dbReference>
<dbReference type="SUPFAM" id="SSF51182">
    <property type="entry name" value="RmlC-like cupins"/>
    <property type="match status" value="1"/>
</dbReference>
<dbReference type="InterPro" id="IPR010300">
    <property type="entry name" value="CDO_1"/>
</dbReference>
<sequence>MDVMERRRQAAPMAAVTPSSIAPATGPRTTGRLARLVEEIREVVGRGLPPDLTAYLVGERLAPHLGAADLLADEHREGDPGRYRQHLLHAEADGGFSIVALVWLPGQSTSVHDHVSWCVTGVHEGEEHERRYRLLPAAEPGGRARLVAAEDVVNRQGSVCGFAPPGDIHRVWNGGSRTAVSLHVYGADVSRLGSSVRRVYDLPADR</sequence>
<evidence type="ECO:0000256" key="4">
    <source>
        <dbReference type="ARBA" id="ARBA00023002"/>
    </source>
</evidence>
<keyword evidence="5" id="KW-0408">Iron</keyword>
<evidence type="ECO:0000313" key="8">
    <source>
        <dbReference type="Proteomes" id="UP001501638"/>
    </source>
</evidence>
<evidence type="ECO:0000256" key="2">
    <source>
        <dbReference type="ARBA" id="ARBA00022723"/>
    </source>
</evidence>
<proteinExistence type="inferred from homology"/>
<dbReference type="EMBL" id="BAAASZ010000023">
    <property type="protein sequence ID" value="GAA2446499.1"/>
    <property type="molecule type" value="Genomic_DNA"/>
</dbReference>
<dbReference type="InterPro" id="IPR011051">
    <property type="entry name" value="RmlC_Cupin_sf"/>
</dbReference>
<reference evidence="8" key="1">
    <citation type="journal article" date="2019" name="Int. J. Syst. Evol. Microbiol.">
        <title>The Global Catalogue of Microorganisms (GCM) 10K type strain sequencing project: providing services to taxonomists for standard genome sequencing and annotation.</title>
        <authorList>
            <consortium name="The Broad Institute Genomics Platform"/>
            <consortium name="The Broad Institute Genome Sequencing Center for Infectious Disease"/>
            <person name="Wu L."/>
            <person name="Ma J."/>
        </authorList>
    </citation>
    <scope>NUCLEOTIDE SEQUENCE [LARGE SCALE GENOMIC DNA]</scope>
    <source>
        <strain evidence="8">JCM 6305</strain>
    </source>
</reference>
<keyword evidence="3 7" id="KW-0223">Dioxygenase</keyword>
<evidence type="ECO:0000256" key="1">
    <source>
        <dbReference type="ARBA" id="ARBA00006622"/>
    </source>
</evidence>
<dbReference type="PANTHER" id="PTHR12918">
    <property type="entry name" value="CYSTEINE DIOXYGENASE"/>
    <property type="match status" value="1"/>
</dbReference>
<comment type="caution">
    <text evidence="7">The sequence shown here is derived from an EMBL/GenBank/DDBJ whole genome shotgun (WGS) entry which is preliminary data.</text>
</comment>
<keyword evidence="4" id="KW-0560">Oxidoreductase</keyword>
<dbReference type="Proteomes" id="UP001501638">
    <property type="component" value="Unassembled WGS sequence"/>
</dbReference>
<dbReference type="Gene3D" id="2.60.120.10">
    <property type="entry name" value="Jelly Rolls"/>
    <property type="match status" value="1"/>
</dbReference>
<evidence type="ECO:0000313" key="7">
    <source>
        <dbReference type="EMBL" id="GAA2446499.1"/>
    </source>
</evidence>
<accession>A0ABP5X627</accession>
<dbReference type="Pfam" id="PF05995">
    <property type="entry name" value="CDO_I"/>
    <property type="match status" value="1"/>
</dbReference>
<protein>
    <submittedName>
        <fullName evidence="7">Cysteine dioxygenase</fullName>
    </submittedName>
</protein>
<dbReference type="CDD" id="cd10548">
    <property type="entry name" value="cupin_CDO"/>
    <property type="match status" value="1"/>
</dbReference>
<gene>
    <name evidence="7" type="ORF">GCM10010405_32400</name>
</gene>
<name>A0ABP5X627_9ACTN</name>
<evidence type="ECO:0000256" key="6">
    <source>
        <dbReference type="SAM" id="MobiDB-lite"/>
    </source>
</evidence>